<keyword evidence="1" id="KW-0238">DNA-binding</keyword>
<protein>
    <submittedName>
        <fullName evidence="1">DNA-binding protein</fullName>
    </submittedName>
</protein>
<accession>A0A2I2M9E2</accession>
<gene>
    <name evidence="1" type="ORF">TNO010_220119</name>
</gene>
<dbReference type="GO" id="GO:0003677">
    <property type="term" value="F:DNA binding"/>
    <property type="evidence" value="ECO:0007669"/>
    <property type="project" value="UniProtKB-KW"/>
</dbReference>
<organism evidence="1 2">
    <name type="scientific">Tenacibaculum finnmarkense genomovar ulcerans</name>
    <dbReference type="NCBI Taxonomy" id="2781388"/>
    <lineage>
        <taxon>Bacteria</taxon>
        <taxon>Pseudomonadati</taxon>
        <taxon>Bacteroidota</taxon>
        <taxon>Flavobacteriia</taxon>
        <taxon>Flavobacteriales</taxon>
        <taxon>Flavobacteriaceae</taxon>
        <taxon>Tenacibaculum</taxon>
        <taxon>Tenacibaculum finnmarkense</taxon>
    </lineage>
</organism>
<dbReference type="EMBL" id="OENE01000015">
    <property type="protein sequence ID" value="SOU88680.1"/>
    <property type="molecule type" value="Genomic_DNA"/>
</dbReference>
<evidence type="ECO:0000313" key="2">
    <source>
        <dbReference type="Proteomes" id="UP000490060"/>
    </source>
</evidence>
<dbReference type="Proteomes" id="UP000490060">
    <property type="component" value="Unassembled WGS sequence"/>
</dbReference>
<dbReference type="AlphaFoldDB" id="A0A2I2M9E2"/>
<dbReference type="RefSeq" id="WP_172505276.1">
    <property type="nucleotide sequence ID" value="NZ_OENE01000015.1"/>
</dbReference>
<name>A0A2I2M9E2_9FLAO</name>
<evidence type="ECO:0000313" key="1">
    <source>
        <dbReference type="EMBL" id="SOU88680.1"/>
    </source>
</evidence>
<reference evidence="1 2" key="1">
    <citation type="submission" date="2017-11" db="EMBL/GenBank/DDBJ databases">
        <authorList>
            <person name="Duchaud E."/>
        </authorList>
    </citation>
    <scope>NUCLEOTIDE SEQUENCE [LARGE SCALE GENOMIC DNA]</scope>
    <source>
        <strain evidence="1 2">TNO010</strain>
    </source>
</reference>
<proteinExistence type="predicted"/>
<sequence>MAVPVQQVSIINITIDELQNAITKGVAKQLSELKEFYEPVKPVEFLTRIEVSKLLKINLSTLHGYVKNNVVQSYQMEGSHRVYFKRSEIEARMLKVKK</sequence>